<organism evidence="1 2">
    <name type="scientific">Serendipita vermifera MAFF 305830</name>
    <dbReference type="NCBI Taxonomy" id="933852"/>
    <lineage>
        <taxon>Eukaryota</taxon>
        <taxon>Fungi</taxon>
        <taxon>Dikarya</taxon>
        <taxon>Basidiomycota</taxon>
        <taxon>Agaricomycotina</taxon>
        <taxon>Agaricomycetes</taxon>
        <taxon>Sebacinales</taxon>
        <taxon>Serendipitaceae</taxon>
        <taxon>Serendipita</taxon>
    </lineage>
</organism>
<dbReference type="Proteomes" id="UP000054097">
    <property type="component" value="Unassembled WGS sequence"/>
</dbReference>
<protein>
    <submittedName>
        <fullName evidence="1">Uncharacterized protein</fullName>
    </submittedName>
</protein>
<proteinExistence type="predicted"/>
<dbReference type="AlphaFoldDB" id="A0A0C2W422"/>
<evidence type="ECO:0000313" key="1">
    <source>
        <dbReference type="EMBL" id="KIM21208.1"/>
    </source>
</evidence>
<name>A0A0C2W422_SERVB</name>
<evidence type="ECO:0000313" key="2">
    <source>
        <dbReference type="Proteomes" id="UP000054097"/>
    </source>
</evidence>
<accession>A0A0C2W422</accession>
<reference evidence="1 2" key="1">
    <citation type="submission" date="2014-04" db="EMBL/GenBank/DDBJ databases">
        <authorList>
            <consortium name="DOE Joint Genome Institute"/>
            <person name="Kuo A."/>
            <person name="Zuccaro A."/>
            <person name="Kohler A."/>
            <person name="Nagy L.G."/>
            <person name="Floudas D."/>
            <person name="Copeland A."/>
            <person name="Barry K.W."/>
            <person name="Cichocki N."/>
            <person name="Veneault-Fourrey C."/>
            <person name="LaButti K."/>
            <person name="Lindquist E.A."/>
            <person name="Lipzen A."/>
            <person name="Lundell T."/>
            <person name="Morin E."/>
            <person name="Murat C."/>
            <person name="Sun H."/>
            <person name="Tunlid A."/>
            <person name="Henrissat B."/>
            <person name="Grigoriev I.V."/>
            <person name="Hibbett D.S."/>
            <person name="Martin F."/>
            <person name="Nordberg H.P."/>
            <person name="Cantor M.N."/>
            <person name="Hua S.X."/>
        </authorList>
    </citation>
    <scope>NUCLEOTIDE SEQUENCE [LARGE SCALE GENOMIC DNA]</scope>
    <source>
        <strain evidence="1 2">MAFF 305830</strain>
    </source>
</reference>
<reference evidence="2" key="2">
    <citation type="submission" date="2015-01" db="EMBL/GenBank/DDBJ databases">
        <title>Evolutionary Origins and Diversification of the Mycorrhizal Mutualists.</title>
        <authorList>
            <consortium name="DOE Joint Genome Institute"/>
            <consortium name="Mycorrhizal Genomics Consortium"/>
            <person name="Kohler A."/>
            <person name="Kuo A."/>
            <person name="Nagy L.G."/>
            <person name="Floudas D."/>
            <person name="Copeland A."/>
            <person name="Barry K.W."/>
            <person name="Cichocki N."/>
            <person name="Veneault-Fourrey C."/>
            <person name="LaButti K."/>
            <person name="Lindquist E.A."/>
            <person name="Lipzen A."/>
            <person name="Lundell T."/>
            <person name="Morin E."/>
            <person name="Murat C."/>
            <person name="Riley R."/>
            <person name="Ohm R."/>
            <person name="Sun H."/>
            <person name="Tunlid A."/>
            <person name="Henrissat B."/>
            <person name="Grigoriev I.V."/>
            <person name="Hibbett D.S."/>
            <person name="Martin F."/>
        </authorList>
    </citation>
    <scope>NUCLEOTIDE SEQUENCE [LARGE SCALE GENOMIC DNA]</scope>
    <source>
        <strain evidence="2">MAFF 305830</strain>
    </source>
</reference>
<gene>
    <name evidence="1" type="ORF">M408DRAFT_110717</name>
</gene>
<dbReference type="EMBL" id="KN824390">
    <property type="protein sequence ID" value="KIM21208.1"/>
    <property type="molecule type" value="Genomic_DNA"/>
</dbReference>
<sequence length="75" mass="8416">MWVSLTLLPNQLSERGQTKSFCSEKSLLLGDAGRSTSRLGRRRVSVSSFPSTFFDFDIIMLSHASNMSGFLRREA</sequence>
<dbReference type="HOGENOM" id="CLU_2672647_0_0_1"/>
<keyword evidence="2" id="KW-1185">Reference proteome</keyword>